<dbReference type="FunFam" id="3.40.50.12780:FF:000019">
    <property type="entry name" value="Long-chain fatty acid transporter"/>
    <property type="match status" value="1"/>
</dbReference>
<protein>
    <submittedName>
        <fullName evidence="15">Long-chain-acyl-CoA synthetase</fullName>
    </submittedName>
</protein>
<dbReference type="SUPFAM" id="SSF56801">
    <property type="entry name" value="Acetyl-CoA synthetase-like"/>
    <property type="match status" value="1"/>
</dbReference>
<evidence type="ECO:0000256" key="4">
    <source>
        <dbReference type="ARBA" id="ARBA00022475"/>
    </source>
</evidence>
<dbReference type="OrthoDB" id="7315605at2"/>
<evidence type="ECO:0000259" key="14">
    <source>
        <dbReference type="Pfam" id="PF00501"/>
    </source>
</evidence>
<evidence type="ECO:0000313" key="15">
    <source>
        <dbReference type="EMBL" id="AWM78110.1"/>
    </source>
</evidence>
<dbReference type="Proteomes" id="UP000247763">
    <property type="component" value="Chromosome"/>
</dbReference>
<comment type="similarity">
    <text evidence="2">Belongs to the ATP-dependent AMP-binding enzyme family.</text>
</comment>
<keyword evidence="4" id="KW-1003">Cell membrane</keyword>
<dbReference type="NCBIfam" id="NF006134">
    <property type="entry name" value="PRK08279.1"/>
    <property type="match status" value="1"/>
</dbReference>
<dbReference type="InterPro" id="IPR045851">
    <property type="entry name" value="AMP-bd_C_sf"/>
</dbReference>
<dbReference type="Gene3D" id="3.40.50.12780">
    <property type="entry name" value="N-terminal domain of ligase-like"/>
    <property type="match status" value="1"/>
</dbReference>
<proteinExistence type="inferred from homology"/>
<keyword evidence="12" id="KW-0576">Peroxisome</keyword>
<comment type="subcellular location">
    <subcellularLocation>
        <location evidence="1">Cell membrane</location>
        <topology evidence="1">Multi-pass membrane protein</topology>
    </subcellularLocation>
    <subcellularLocation>
        <location evidence="13">Peroxisome membrane</location>
    </subcellularLocation>
</comment>
<sequence length="594" mass="64550">MIASLARDLRFASGLYRTLARVRGIHPASPRRICDDLEASVRGWRDREALRFEGRSLTYGEMDALANRFARWALEAGLKPGDRVALFLPNRIEYLPAWYGLSKVGVVSALINNQLTGQALAHCLTLAGAHEVIVDAETSRALQDVLGDLEHTPRLWSLDAPLPGEGDLAADLAGRSADPPPAAIREGLKAGDTALLIYTSGTTGLPKAARVTHVRVQLYMRGFAGATGAGPDDRIYVALPLYHATGGLCGMGAALLNGACVVLRAKFSATQFWEDIRREGCTQFVYIGELCRYLANQPPHPDERSHQLRLAFGNGLRPDVWDKVTGRFGVPRVLEFYGSTEGNVSMFNFDGRAGAIGRIPRPLKQRFNARIVRFDYESEAPLRGADGYCTEADAGEAGECLGRIDSADPRAEFTGYLDSTASEKKVLRNVFAPGDAWFRTGDLLRQDADGYVYFVDRVGDTFRWKGENVSTAEVALRLQAVPGVIEANVYGVAVPGADGRAGMAALVTNGDFDIGILAARIAADLPEYARPAFLRLQPEMAVTGTFKQRKVDLVEEGFDPGRVTGPLFHRAADGGYRPLDPAAHEGIIHGRIRI</sequence>
<evidence type="ECO:0000256" key="6">
    <source>
        <dbReference type="ARBA" id="ARBA00022692"/>
    </source>
</evidence>
<dbReference type="InterPro" id="IPR020845">
    <property type="entry name" value="AMP-binding_CS"/>
</dbReference>
<dbReference type="GO" id="GO:0044539">
    <property type="term" value="P:long-chain fatty acid import into cell"/>
    <property type="evidence" value="ECO:0007669"/>
    <property type="project" value="TreeGrafter"/>
</dbReference>
<evidence type="ECO:0000256" key="5">
    <source>
        <dbReference type="ARBA" id="ARBA00022598"/>
    </source>
</evidence>
<evidence type="ECO:0000256" key="12">
    <source>
        <dbReference type="ARBA" id="ARBA00023140"/>
    </source>
</evidence>
<evidence type="ECO:0000256" key="11">
    <source>
        <dbReference type="ARBA" id="ARBA00023136"/>
    </source>
</evidence>
<evidence type="ECO:0000256" key="8">
    <source>
        <dbReference type="ARBA" id="ARBA00022840"/>
    </source>
</evidence>
<evidence type="ECO:0000256" key="13">
    <source>
        <dbReference type="ARBA" id="ARBA00046271"/>
    </source>
</evidence>
<dbReference type="GO" id="GO:0005524">
    <property type="term" value="F:ATP binding"/>
    <property type="evidence" value="ECO:0007669"/>
    <property type="project" value="UniProtKB-KW"/>
</dbReference>
<keyword evidence="3" id="KW-0813">Transport</keyword>
<dbReference type="PANTHER" id="PTHR43107">
    <property type="entry name" value="LONG-CHAIN FATTY ACID TRANSPORT PROTEIN"/>
    <property type="match status" value="1"/>
</dbReference>
<evidence type="ECO:0000256" key="7">
    <source>
        <dbReference type="ARBA" id="ARBA00022741"/>
    </source>
</evidence>
<gene>
    <name evidence="15" type="ORF">HYN04_10305</name>
</gene>
<dbReference type="InterPro" id="IPR000873">
    <property type="entry name" value="AMP-dep_synth/lig_dom"/>
</dbReference>
<reference evidence="16" key="1">
    <citation type="submission" date="2018-05" db="EMBL/GenBank/DDBJ databases">
        <title>Genome sequencing of Phenylobacterium sp. HYN0004.</title>
        <authorList>
            <person name="Yi H."/>
            <person name="Baek C."/>
        </authorList>
    </citation>
    <scope>NUCLEOTIDE SEQUENCE [LARGE SCALE GENOMIC DNA]</scope>
    <source>
        <strain evidence="16">HYN0004</strain>
    </source>
</reference>
<evidence type="ECO:0000256" key="3">
    <source>
        <dbReference type="ARBA" id="ARBA00022448"/>
    </source>
</evidence>
<accession>A0A2Z3HXY4</accession>
<dbReference type="Pfam" id="PF00501">
    <property type="entry name" value="AMP-binding"/>
    <property type="match status" value="1"/>
</dbReference>
<feature type="domain" description="AMP-dependent synthetase/ligase" evidence="14">
    <location>
        <begin position="37"/>
        <end position="363"/>
    </location>
</feature>
<evidence type="ECO:0000256" key="10">
    <source>
        <dbReference type="ARBA" id="ARBA00023055"/>
    </source>
</evidence>
<evidence type="ECO:0000256" key="2">
    <source>
        <dbReference type="ARBA" id="ARBA00006432"/>
    </source>
</evidence>
<dbReference type="PANTHER" id="PTHR43107:SF15">
    <property type="entry name" value="FATTY ACID TRANSPORT PROTEIN 3, ISOFORM A"/>
    <property type="match status" value="1"/>
</dbReference>
<dbReference type="GO" id="GO:0004467">
    <property type="term" value="F:long-chain fatty acid-CoA ligase activity"/>
    <property type="evidence" value="ECO:0007669"/>
    <property type="project" value="TreeGrafter"/>
</dbReference>
<evidence type="ECO:0000256" key="1">
    <source>
        <dbReference type="ARBA" id="ARBA00004651"/>
    </source>
</evidence>
<keyword evidence="6" id="KW-0812">Transmembrane</keyword>
<dbReference type="GO" id="GO:0005324">
    <property type="term" value="F:long-chain fatty acid transmembrane transporter activity"/>
    <property type="evidence" value="ECO:0007669"/>
    <property type="project" value="TreeGrafter"/>
</dbReference>
<dbReference type="RefSeq" id="WP_110450676.1">
    <property type="nucleotide sequence ID" value="NZ_CP029479.1"/>
</dbReference>
<dbReference type="KEGG" id="phb:HYN04_10305"/>
<keyword evidence="7" id="KW-0547">Nucleotide-binding</keyword>
<dbReference type="EMBL" id="CP029479">
    <property type="protein sequence ID" value="AWM78110.1"/>
    <property type="molecule type" value="Genomic_DNA"/>
</dbReference>
<keyword evidence="16" id="KW-1185">Reference proteome</keyword>
<keyword evidence="9" id="KW-1133">Transmembrane helix</keyword>
<keyword evidence="10" id="KW-0445">Lipid transport</keyword>
<organism evidence="15 16">
    <name type="scientific">Phenylobacterium parvum</name>
    <dbReference type="NCBI Taxonomy" id="2201350"/>
    <lineage>
        <taxon>Bacteria</taxon>
        <taxon>Pseudomonadati</taxon>
        <taxon>Pseudomonadota</taxon>
        <taxon>Alphaproteobacteria</taxon>
        <taxon>Caulobacterales</taxon>
        <taxon>Caulobacteraceae</taxon>
        <taxon>Phenylobacterium</taxon>
    </lineage>
</organism>
<keyword evidence="8" id="KW-0067">ATP-binding</keyword>
<dbReference type="AlphaFoldDB" id="A0A2Z3HXY4"/>
<keyword evidence="11" id="KW-0472">Membrane</keyword>
<dbReference type="FunFam" id="3.30.300.30:FF:000002">
    <property type="entry name" value="Long-chain fatty acid transport protein 1"/>
    <property type="match status" value="1"/>
</dbReference>
<dbReference type="InterPro" id="IPR042099">
    <property type="entry name" value="ANL_N_sf"/>
</dbReference>
<evidence type="ECO:0000256" key="9">
    <source>
        <dbReference type="ARBA" id="ARBA00022989"/>
    </source>
</evidence>
<dbReference type="GO" id="GO:0005886">
    <property type="term" value="C:plasma membrane"/>
    <property type="evidence" value="ECO:0007669"/>
    <property type="project" value="UniProtKB-SubCell"/>
</dbReference>
<keyword evidence="5" id="KW-0436">Ligase</keyword>
<evidence type="ECO:0000313" key="16">
    <source>
        <dbReference type="Proteomes" id="UP000247763"/>
    </source>
</evidence>
<dbReference type="PROSITE" id="PS00455">
    <property type="entry name" value="AMP_BINDING"/>
    <property type="match status" value="1"/>
</dbReference>
<dbReference type="Gene3D" id="3.30.300.30">
    <property type="match status" value="1"/>
</dbReference>
<name>A0A2Z3HXY4_9CAUL</name>